<evidence type="ECO:0000313" key="2">
    <source>
        <dbReference type="Proteomes" id="UP000229307"/>
    </source>
</evidence>
<sequence length="74" mass="8395">MPVDDPPGYPGWRTGEWNFHQVADYSGVYDASLRLKPDNPRVPCGEDINGSYKDDLFDSGQWVPKTPFEYTAVE</sequence>
<name>A0A2M7S9J9_9BACT</name>
<proteinExistence type="predicted"/>
<dbReference type="Proteomes" id="UP000229307">
    <property type="component" value="Unassembled WGS sequence"/>
</dbReference>
<dbReference type="AlphaFoldDB" id="A0A2M7S9J9"/>
<gene>
    <name evidence="1" type="ORF">COY52_07990</name>
</gene>
<comment type="caution">
    <text evidence="1">The sequence shown here is derived from an EMBL/GenBank/DDBJ whole genome shotgun (WGS) entry which is preliminary data.</text>
</comment>
<dbReference type="EMBL" id="PFMR01000209">
    <property type="protein sequence ID" value="PIZ16118.1"/>
    <property type="molecule type" value="Genomic_DNA"/>
</dbReference>
<evidence type="ECO:0000313" key="1">
    <source>
        <dbReference type="EMBL" id="PIZ16118.1"/>
    </source>
</evidence>
<reference evidence="2" key="1">
    <citation type="submission" date="2017-09" db="EMBL/GenBank/DDBJ databases">
        <title>Depth-based differentiation of microbial function through sediment-hosted aquifers and enrichment of novel symbionts in the deep terrestrial subsurface.</title>
        <authorList>
            <person name="Probst A.J."/>
            <person name="Ladd B."/>
            <person name="Jarett J.K."/>
            <person name="Geller-Mcgrath D.E."/>
            <person name="Sieber C.M.K."/>
            <person name="Emerson J.B."/>
            <person name="Anantharaman K."/>
            <person name="Thomas B.C."/>
            <person name="Malmstrom R."/>
            <person name="Stieglmeier M."/>
            <person name="Klingl A."/>
            <person name="Woyke T."/>
            <person name="Ryan C.M."/>
            <person name="Banfield J.F."/>
        </authorList>
    </citation>
    <scope>NUCLEOTIDE SEQUENCE [LARGE SCALE GENOMIC DNA]</scope>
</reference>
<protein>
    <submittedName>
        <fullName evidence="1">Uncharacterized protein</fullName>
    </submittedName>
</protein>
<accession>A0A2M7S9J9</accession>
<organism evidence="1 2">
    <name type="scientific">Candidatus Desantisbacteria bacterium CG_4_10_14_0_8_um_filter_48_22</name>
    <dbReference type="NCBI Taxonomy" id="1974543"/>
    <lineage>
        <taxon>Bacteria</taxon>
        <taxon>Candidatus Desantisiibacteriota</taxon>
    </lineage>
</organism>